<gene>
    <name evidence="7" type="primary">ALK2_6</name>
    <name evidence="7" type="ORF">HK103_002428</name>
</gene>
<proteinExistence type="inferred from homology"/>
<dbReference type="PRINTS" id="PR00385">
    <property type="entry name" value="P450"/>
</dbReference>
<evidence type="ECO:0000256" key="2">
    <source>
        <dbReference type="ARBA" id="ARBA00022723"/>
    </source>
</evidence>
<keyword evidence="5 6" id="KW-0349">Heme</keyword>
<dbReference type="GO" id="GO:0016301">
    <property type="term" value="F:kinase activity"/>
    <property type="evidence" value="ECO:0007669"/>
    <property type="project" value="UniProtKB-KW"/>
</dbReference>
<dbReference type="PROSITE" id="PS00086">
    <property type="entry name" value="CYTOCHROME_P450"/>
    <property type="match status" value="1"/>
</dbReference>
<evidence type="ECO:0000313" key="7">
    <source>
        <dbReference type="EMBL" id="KAJ3251381.1"/>
    </source>
</evidence>
<dbReference type="InterPro" id="IPR017972">
    <property type="entry name" value="Cyt_P450_CS"/>
</dbReference>
<dbReference type="Gene3D" id="1.10.630.10">
    <property type="entry name" value="Cytochrome P450"/>
    <property type="match status" value="1"/>
</dbReference>
<dbReference type="SUPFAM" id="SSF48264">
    <property type="entry name" value="Cytochrome P450"/>
    <property type="match status" value="1"/>
</dbReference>
<dbReference type="GO" id="GO:0016705">
    <property type="term" value="F:oxidoreductase activity, acting on paired donors, with incorporation or reduction of molecular oxygen"/>
    <property type="evidence" value="ECO:0007669"/>
    <property type="project" value="InterPro"/>
</dbReference>
<dbReference type="Proteomes" id="UP001210925">
    <property type="component" value="Unassembled WGS sequence"/>
</dbReference>
<dbReference type="Pfam" id="PF00067">
    <property type="entry name" value="p450"/>
    <property type="match status" value="1"/>
</dbReference>
<feature type="binding site" description="axial binding residue" evidence="5">
    <location>
        <position position="438"/>
    </location>
    <ligand>
        <name>heme</name>
        <dbReference type="ChEBI" id="CHEBI:30413"/>
    </ligand>
    <ligandPart>
        <name>Fe</name>
        <dbReference type="ChEBI" id="CHEBI:18248"/>
    </ligandPart>
</feature>
<keyword evidence="8" id="KW-1185">Reference proteome</keyword>
<name>A0AAD5UD52_9FUNG</name>
<dbReference type="InterPro" id="IPR002401">
    <property type="entry name" value="Cyt_P450_E_grp-I"/>
</dbReference>
<keyword evidence="2 5" id="KW-0479">Metal-binding</keyword>
<keyword evidence="7" id="KW-0418">Kinase</keyword>
<comment type="similarity">
    <text evidence="1 6">Belongs to the cytochrome P450 family.</text>
</comment>
<dbReference type="GO" id="GO:0004497">
    <property type="term" value="F:monooxygenase activity"/>
    <property type="evidence" value="ECO:0007669"/>
    <property type="project" value="UniProtKB-KW"/>
</dbReference>
<organism evidence="7 8">
    <name type="scientific">Boothiomyces macroporosus</name>
    <dbReference type="NCBI Taxonomy" id="261099"/>
    <lineage>
        <taxon>Eukaryota</taxon>
        <taxon>Fungi</taxon>
        <taxon>Fungi incertae sedis</taxon>
        <taxon>Chytridiomycota</taxon>
        <taxon>Chytridiomycota incertae sedis</taxon>
        <taxon>Chytridiomycetes</taxon>
        <taxon>Rhizophydiales</taxon>
        <taxon>Terramycetaceae</taxon>
        <taxon>Boothiomyces</taxon>
    </lineage>
</organism>
<protein>
    <submittedName>
        <fullName evidence="7">Protein kinase alk2</fullName>
    </submittedName>
</protein>
<evidence type="ECO:0000256" key="1">
    <source>
        <dbReference type="ARBA" id="ARBA00010617"/>
    </source>
</evidence>
<keyword evidence="4 5" id="KW-0408">Iron</keyword>
<dbReference type="PRINTS" id="PR00463">
    <property type="entry name" value="EP450I"/>
</dbReference>
<dbReference type="GO" id="GO:0006629">
    <property type="term" value="P:lipid metabolic process"/>
    <property type="evidence" value="ECO:0007669"/>
    <property type="project" value="UniProtKB-ARBA"/>
</dbReference>
<comment type="cofactor">
    <cofactor evidence="5">
        <name>heme</name>
        <dbReference type="ChEBI" id="CHEBI:30413"/>
    </cofactor>
</comment>
<keyword evidence="3 6" id="KW-0560">Oxidoreductase</keyword>
<dbReference type="AlphaFoldDB" id="A0AAD5UD52"/>
<evidence type="ECO:0000256" key="4">
    <source>
        <dbReference type="ARBA" id="ARBA00023004"/>
    </source>
</evidence>
<evidence type="ECO:0000256" key="5">
    <source>
        <dbReference type="PIRSR" id="PIRSR602401-1"/>
    </source>
</evidence>
<dbReference type="GO" id="GO:0020037">
    <property type="term" value="F:heme binding"/>
    <property type="evidence" value="ECO:0007669"/>
    <property type="project" value="InterPro"/>
</dbReference>
<evidence type="ECO:0000256" key="3">
    <source>
        <dbReference type="ARBA" id="ARBA00023002"/>
    </source>
</evidence>
<dbReference type="InterPro" id="IPR001128">
    <property type="entry name" value="Cyt_P450"/>
</dbReference>
<accession>A0AAD5UD52</accession>
<dbReference type="InterPro" id="IPR036396">
    <property type="entry name" value="Cyt_P450_sf"/>
</dbReference>
<keyword evidence="7" id="KW-0808">Transferase</keyword>
<dbReference type="EMBL" id="JADGKB010000185">
    <property type="protein sequence ID" value="KAJ3251381.1"/>
    <property type="molecule type" value="Genomic_DNA"/>
</dbReference>
<evidence type="ECO:0000313" key="8">
    <source>
        <dbReference type="Proteomes" id="UP001210925"/>
    </source>
</evidence>
<keyword evidence="6" id="KW-0503">Monooxygenase</keyword>
<dbReference type="GO" id="GO:0005506">
    <property type="term" value="F:iron ion binding"/>
    <property type="evidence" value="ECO:0007669"/>
    <property type="project" value="InterPro"/>
</dbReference>
<comment type="caution">
    <text evidence="7">The sequence shown here is derived from an EMBL/GenBank/DDBJ whole genome shotgun (WGS) entry which is preliminary data.</text>
</comment>
<evidence type="ECO:0000256" key="6">
    <source>
        <dbReference type="RuleBase" id="RU000461"/>
    </source>
</evidence>
<sequence length="490" mass="56093">MSRKSERIKDYYYAAAGAVGTMPLEQSESIPKFNGLDLLISRAKSHLPVVGTTFSFLTNMDRMSDYIAQEVLDPEFSGAKVISNMFMEPVILINDPESLEYVMSTNFENYVKGHLWGKRVTEFLGHGIFNSDGQEWYMQRKLASKIFTARAFKSNIETVFSSNMQTFIKVLKEKDGQAVDLHDMFHRFFMDSFGEIAFGIEIQSLTKDNVPFAQAFDRIQQATSQRFFNPFFSMTDRFIYPNFDADIKMIREFGLKVINDRRQEVNVTRNDLLSLFMNYKSEDGSPLTDDQLIDHVLNFLIAGRDTTAQGLSWTFYSLFKNPNVLDTLLAEIKSSMNDQLIPDYDTVKKMKYANAVFKESLRLYPSVSREAKLAVNDDVLPNGTPVPAGTAIAFCPYAYGRNSKVWTDPLEFKPERWLTGKQPTQYEYPAFNCGPRICLGKTLAEIQGVFVMVSILARFHFKIQNMDKIMPGCSLTFPMKYGMQVQFNEK</sequence>
<reference evidence="7" key="1">
    <citation type="submission" date="2020-05" db="EMBL/GenBank/DDBJ databases">
        <title>Phylogenomic resolution of chytrid fungi.</title>
        <authorList>
            <person name="Stajich J.E."/>
            <person name="Amses K."/>
            <person name="Simmons R."/>
            <person name="Seto K."/>
            <person name="Myers J."/>
            <person name="Bonds A."/>
            <person name="Quandt C.A."/>
            <person name="Barry K."/>
            <person name="Liu P."/>
            <person name="Grigoriev I."/>
            <person name="Longcore J.E."/>
            <person name="James T.Y."/>
        </authorList>
    </citation>
    <scope>NUCLEOTIDE SEQUENCE</scope>
    <source>
        <strain evidence="7">PLAUS21</strain>
    </source>
</reference>
<dbReference type="PANTHER" id="PTHR24296">
    <property type="entry name" value="CYTOCHROME P450"/>
    <property type="match status" value="1"/>
</dbReference>